<reference evidence="1 2" key="1">
    <citation type="journal article" date="2018" name="Front. Plant Sci.">
        <title>Red Clover (Trifolium pratense) and Zigzag Clover (T. medium) - A Picture of Genomic Similarities and Differences.</title>
        <authorList>
            <person name="Dluhosova J."/>
            <person name="Istvanek J."/>
            <person name="Nedelnik J."/>
            <person name="Repkova J."/>
        </authorList>
    </citation>
    <scope>NUCLEOTIDE SEQUENCE [LARGE SCALE GENOMIC DNA]</scope>
    <source>
        <strain evidence="2">cv. 10/8</strain>
        <tissue evidence="1">Leaf</tissue>
    </source>
</reference>
<dbReference type="EMBL" id="LXQA011102929">
    <property type="protein sequence ID" value="MCI84951.1"/>
    <property type="molecule type" value="Genomic_DNA"/>
</dbReference>
<name>A0A392VDA8_9FABA</name>
<organism evidence="1 2">
    <name type="scientific">Trifolium medium</name>
    <dbReference type="NCBI Taxonomy" id="97028"/>
    <lineage>
        <taxon>Eukaryota</taxon>
        <taxon>Viridiplantae</taxon>
        <taxon>Streptophyta</taxon>
        <taxon>Embryophyta</taxon>
        <taxon>Tracheophyta</taxon>
        <taxon>Spermatophyta</taxon>
        <taxon>Magnoliopsida</taxon>
        <taxon>eudicotyledons</taxon>
        <taxon>Gunneridae</taxon>
        <taxon>Pentapetalae</taxon>
        <taxon>rosids</taxon>
        <taxon>fabids</taxon>
        <taxon>Fabales</taxon>
        <taxon>Fabaceae</taxon>
        <taxon>Papilionoideae</taxon>
        <taxon>50 kb inversion clade</taxon>
        <taxon>NPAAA clade</taxon>
        <taxon>Hologalegina</taxon>
        <taxon>IRL clade</taxon>
        <taxon>Trifolieae</taxon>
        <taxon>Trifolium</taxon>
    </lineage>
</organism>
<sequence length="71" mass="8353">FLFTHYLYRRCCAQWDPPPDHHRQEDFRYNELVEPFVKPSALIQLLGHEGATRGIIYIGLKNSFTSELDTT</sequence>
<dbReference type="Proteomes" id="UP000265520">
    <property type="component" value="Unassembled WGS sequence"/>
</dbReference>
<protein>
    <submittedName>
        <fullName evidence="1">Uncharacterized protein</fullName>
    </submittedName>
</protein>
<accession>A0A392VDA8</accession>
<keyword evidence="2" id="KW-1185">Reference proteome</keyword>
<comment type="caution">
    <text evidence="1">The sequence shown here is derived from an EMBL/GenBank/DDBJ whole genome shotgun (WGS) entry which is preliminary data.</text>
</comment>
<proteinExistence type="predicted"/>
<evidence type="ECO:0000313" key="2">
    <source>
        <dbReference type="Proteomes" id="UP000265520"/>
    </source>
</evidence>
<dbReference type="AlphaFoldDB" id="A0A392VDA8"/>
<feature type="non-terminal residue" evidence="1">
    <location>
        <position position="1"/>
    </location>
</feature>
<evidence type="ECO:0000313" key="1">
    <source>
        <dbReference type="EMBL" id="MCI84951.1"/>
    </source>
</evidence>